<feature type="coiled-coil region" evidence="1">
    <location>
        <begin position="257"/>
        <end position="304"/>
    </location>
</feature>
<dbReference type="PANTHER" id="PTHR35358:SF7">
    <property type="entry name" value="EXPRESSED PROTEIN"/>
    <property type="match status" value="1"/>
</dbReference>
<sequence length="341" mass="38011">MAAASTVSPGTDSGKKKRGRPRKYGADVANMSPVDPLSTSMPSSGVITSGEKLHRGRPPHSGWKLQLAPLGEQSSFQLNNQLGKESDNQQTEQAPSTMGKTHDITVDKKRSSDTHMCALHTHDTREIIIGRSTGDVPSLANDLQRRGNTGSNDRVSQSIDPELFQYVASALNYMDKSQNGLKVKKRSTNIDTNFAHTLNAINEKHGDITKDCSLESDRMKAVVLFAMCEVVQYLQKKQLKDLDGRMLESCYSAVRDAERMKMNVKWLRDRLDEIKEATESVGGAQNLMDEKERLTENIDNKRKAILLLKAFAADAFDRWAYIDLLEDASLIDRNRMLKATP</sequence>
<evidence type="ECO:0000256" key="1">
    <source>
        <dbReference type="SAM" id="Coils"/>
    </source>
</evidence>
<dbReference type="EMBL" id="JBFOLJ010000007">
    <property type="protein sequence ID" value="KAL2520693.1"/>
    <property type="molecule type" value="Genomic_DNA"/>
</dbReference>
<comment type="caution">
    <text evidence="3">The sequence shown here is derived from an EMBL/GenBank/DDBJ whole genome shotgun (WGS) entry which is preliminary data.</text>
</comment>
<dbReference type="InterPro" id="IPR007942">
    <property type="entry name" value="PLipase-like"/>
</dbReference>
<dbReference type="PANTHER" id="PTHR35358">
    <property type="entry name" value="OS06G0711100 PROTEIN"/>
    <property type="match status" value="1"/>
</dbReference>
<feature type="region of interest" description="Disordered" evidence="2">
    <location>
        <begin position="1"/>
        <end position="63"/>
    </location>
</feature>
<keyword evidence="4" id="KW-1185">Reference proteome</keyword>
<dbReference type="AlphaFoldDB" id="A0ABD1U6R5"/>
<feature type="region of interest" description="Disordered" evidence="2">
    <location>
        <begin position="83"/>
        <end position="109"/>
    </location>
</feature>
<accession>A0ABD1U6R5</accession>
<feature type="compositionally biased region" description="Polar residues" evidence="2">
    <location>
        <begin position="1"/>
        <end position="11"/>
    </location>
</feature>
<name>A0ABD1U6R5_9LAMI</name>
<feature type="compositionally biased region" description="Basic and acidic residues" evidence="2">
    <location>
        <begin position="100"/>
        <end position="109"/>
    </location>
</feature>
<dbReference type="Pfam" id="PF05278">
    <property type="entry name" value="PEARLI-4"/>
    <property type="match status" value="1"/>
</dbReference>
<feature type="compositionally biased region" description="Polar residues" evidence="2">
    <location>
        <begin position="83"/>
        <end position="99"/>
    </location>
</feature>
<proteinExistence type="predicted"/>
<organism evidence="3 4">
    <name type="scientific">Forsythia ovata</name>
    <dbReference type="NCBI Taxonomy" id="205694"/>
    <lineage>
        <taxon>Eukaryota</taxon>
        <taxon>Viridiplantae</taxon>
        <taxon>Streptophyta</taxon>
        <taxon>Embryophyta</taxon>
        <taxon>Tracheophyta</taxon>
        <taxon>Spermatophyta</taxon>
        <taxon>Magnoliopsida</taxon>
        <taxon>eudicotyledons</taxon>
        <taxon>Gunneridae</taxon>
        <taxon>Pentapetalae</taxon>
        <taxon>asterids</taxon>
        <taxon>lamiids</taxon>
        <taxon>Lamiales</taxon>
        <taxon>Oleaceae</taxon>
        <taxon>Forsythieae</taxon>
        <taxon>Forsythia</taxon>
    </lineage>
</organism>
<feature type="compositionally biased region" description="Polar residues" evidence="2">
    <location>
        <begin position="37"/>
        <end position="47"/>
    </location>
</feature>
<dbReference type="Proteomes" id="UP001604277">
    <property type="component" value="Unassembled WGS sequence"/>
</dbReference>
<evidence type="ECO:0000256" key="2">
    <source>
        <dbReference type="SAM" id="MobiDB-lite"/>
    </source>
</evidence>
<gene>
    <name evidence="3" type="ORF">Fot_24616</name>
</gene>
<reference evidence="4" key="1">
    <citation type="submission" date="2024-07" db="EMBL/GenBank/DDBJ databases">
        <title>Two chromosome-level genome assemblies of Korean endemic species Abeliophyllum distichum and Forsythia ovata (Oleaceae).</title>
        <authorList>
            <person name="Jang H."/>
        </authorList>
    </citation>
    <scope>NUCLEOTIDE SEQUENCE [LARGE SCALE GENOMIC DNA]</scope>
</reference>
<keyword evidence="1" id="KW-0175">Coiled coil</keyword>
<evidence type="ECO:0000313" key="4">
    <source>
        <dbReference type="Proteomes" id="UP001604277"/>
    </source>
</evidence>
<evidence type="ECO:0000313" key="3">
    <source>
        <dbReference type="EMBL" id="KAL2520693.1"/>
    </source>
</evidence>
<protein>
    <submittedName>
        <fullName evidence="3">Uncharacterized protein</fullName>
    </submittedName>
</protein>